<dbReference type="AlphaFoldDB" id="A0A174PTB9"/>
<reference evidence="1 2" key="1">
    <citation type="submission" date="2015-09" db="EMBL/GenBank/DDBJ databases">
        <authorList>
            <consortium name="Pathogen Informatics"/>
        </authorList>
    </citation>
    <scope>NUCLEOTIDE SEQUENCE [LARGE SCALE GENOMIC DNA]</scope>
    <source>
        <strain evidence="1 2">2789STDY5834957</strain>
    </source>
</reference>
<evidence type="ECO:0000313" key="1">
    <source>
        <dbReference type="EMBL" id="CUP61575.1"/>
    </source>
</evidence>
<proteinExistence type="predicted"/>
<sequence length="71" mass="8612">MGALKNRDFIYKGLQFHLNDSKYHNEFTPKYLLMFWNDSFGYWQEQIHVGSKKEALAYIRECEKSHCRMFA</sequence>
<dbReference type="EMBL" id="CZBP01000001">
    <property type="protein sequence ID" value="CUP61575.1"/>
    <property type="molecule type" value="Genomic_DNA"/>
</dbReference>
<name>A0A174PTB9_9FIRM</name>
<accession>A0A174PTB9</accession>
<dbReference type="RefSeq" id="WP_055059220.1">
    <property type="nucleotide sequence ID" value="NZ_CZBP01000001.1"/>
</dbReference>
<protein>
    <submittedName>
        <fullName evidence="1">Uncharacterized protein</fullName>
    </submittedName>
</protein>
<gene>
    <name evidence="1" type="ORF">ERS852569_00186</name>
</gene>
<organism evidence="1 2">
    <name type="scientific">Blautia obeum</name>
    <dbReference type="NCBI Taxonomy" id="40520"/>
    <lineage>
        <taxon>Bacteria</taxon>
        <taxon>Bacillati</taxon>
        <taxon>Bacillota</taxon>
        <taxon>Clostridia</taxon>
        <taxon>Lachnospirales</taxon>
        <taxon>Lachnospiraceae</taxon>
        <taxon>Blautia</taxon>
    </lineage>
</organism>
<dbReference type="Proteomes" id="UP000095762">
    <property type="component" value="Unassembled WGS sequence"/>
</dbReference>
<evidence type="ECO:0000313" key="2">
    <source>
        <dbReference type="Proteomes" id="UP000095762"/>
    </source>
</evidence>